<feature type="domain" description="CHASE" evidence="6">
    <location>
        <begin position="113"/>
        <end position="244"/>
    </location>
</feature>
<organism evidence="8 9">
    <name type="scientific">Desulfuromonas acetoxidans (strain DSM 684 / 11070)</name>
    <dbReference type="NCBI Taxonomy" id="281689"/>
    <lineage>
        <taxon>Bacteria</taxon>
        <taxon>Pseudomonadati</taxon>
        <taxon>Thermodesulfobacteriota</taxon>
        <taxon>Desulfuromonadia</taxon>
        <taxon>Desulfuromonadales</taxon>
        <taxon>Desulfuromonadaceae</taxon>
        <taxon>Desulfuromonas</taxon>
    </lineage>
</organism>
<dbReference type="SMART" id="SM01079">
    <property type="entry name" value="CHASE"/>
    <property type="match status" value="1"/>
</dbReference>
<sequence length="450" mass="49980">MTLSFSHRRLKYPVAILAFIVTLSVMEFFSYQYRQLHLTQQRNQVMAKASLLRAQIEYEIHTTLNLTMGLVVFVSSTPDFSPEDFNRVAGILHQQAPNIRNIALVKDLEVCQIYPTQGNEAALGLDYRNYPKQLSAIQRAFDAGKTVISGPIDLVQGGRGFISRVPIYTTPDNALWGLASIVIDADIFYQRCGLNNVDSTLTVALRGRDSLGATGDFFYGDPGVFDKDAVFQDIALPVGSWQMAMMPVEGWGQSAGVLLAFRLSGLVLAAVVAILSFALIKSYQRNRKLALHDPLTHLANRRFFNRYLEQSLAVARRNKHHLCLLYLDLNNFKPVNDTYGHKNGDQVLVTIAQRLGETLRQSDLISRIGGDEFVVILSNFTEGNGIDTVVEKLREALATPIDLGSAGSITLDTSIGISRFPDDGLTADQLLKHADIAMYDDKKRLKARVL</sequence>
<dbReference type="PANTHER" id="PTHR46663">
    <property type="entry name" value="DIGUANYLATE CYCLASE DGCT-RELATED"/>
    <property type="match status" value="1"/>
</dbReference>
<dbReference type="AlphaFoldDB" id="Q1JWV5"/>
<evidence type="ECO:0000256" key="5">
    <source>
        <dbReference type="SAM" id="Phobius"/>
    </source>
</evidence>
<dbReference type="GO" id="GO:0003824">
    <property type="term" value="F:catalytic activity"/>
    <property type="evidence" value="ECO:0007669"/>
    <property type="project" value="UniProtKB-ARBA"/>
</dbReference>
<protein>
    <submittedName>
        <fullName evidence="8">Periplasmic ligand-binding sensor protein</fullName>
    </submittedName>
</protein>
<proteinExistence type="predicted"/>
<evidence type="ECO:0000256" key="3">
    <source>
        <dbReference type="ARBA" id="ARBA00022989"/>
    </source>
</evidence>
<dbReference type="CDD" id="cd01949">
    <property type="entry name" value="GGDEF"/>
    <property type="match status" value="1"/>
</dbReference>
<keyword evidence="2 5" id="KW-0812">Transmembrane</keyword>
<evidence type="ECO:0000313" key="8">
    <source>
        <dbReference type="EMBL" id="EAT14689.1"/>
    </source>
</evidence>
<keyword evidence="3 5" id="KW-1133">Transmembrane helix</keyword>
<evidence type="ECO:0000313" key="9">
    <source>
        <dbReference type="Proteomes" id="UP000005695"/>
    </source>
</evidence>
<comment type="subcellular location">
    <subcellularLocation>
        <location evidence="1">Membrane</location>
    </subcellularLocation>
</comment>
<accession>Q1JWV5</accession>
<dbReference type="RefSeq" id="WP_006002202.1">
    <property type="nucleotide sequence ID" value="NZ_AAEW02000019.1"/>
</dbReference>
<evidence type="ECO:0000256" key="4">
    <source>
        <dbReference type="ARBA" id="ARBA00023136"/>
    </source>
</evidence>
<comment type="caution">
    <text evidence="8">The sequence shown here is derived from an EMBL/GenBank/DDBJ whole genome shotgun (WGS) entry which is preliminary data.</text>
</comment>
<dbReference type="EMBL" id="AAEW02000019">
    <property type="protein sequence ID" value="EAT14689.1"/>
    <property type="molecule type" value="Genomic_DNA"/>
</dbReference>
<evidence type="ECO:0000259" key="7">
    <source>
        <dbReference type="PROSITE" id="PS50887"/>
    </source>
</evidence>
<reference evidence="8" key="2">
    <citation type="submission" date="2006-05" db="EMBL/GenBank/DDBJ databases">
        <title>Sequencing of the draft genome and assembly of Desulfuromonas acetoxidans DSM 684.</title>
        <authorList>
            <consortium name="US DOE Joint Genome Institute (JGI-PGF)"/>
            <person name="Copeland A."/>
            <person name="Lucas S."/>
            <person name="Lapidus A."/>
            <person name="Barry K."/>
            <person name="Detter J.C."/>
            <person name="Glavina del Rio T."/>
            <person name="Hammon N."/>
            <person name="Israni S."/>
            <person name="Dalin E."/>
            <person name="Tice H."/>
            <person name="Bruce D."/>
            <person name="Pitluck S."/>
            <person name="Richardson P."/>
        </authorList>
    </citation>
    <scope>NUCLEOTIDE SEQUENCE [LARGE SCALE GENOMIC DNA]</scope>
    <source>
        <strain evidence="8">DSM 684</strain>
    </source>
</reference>
<feature type="transmembrane region" description="Helical" evidence="5">
    <location>
        <begin position="12"/>
        <end position="33"/>
    </location>
</feature>
<dbReference type="GO" id="GO:0007165">
    <property type="term" value="P:signal transduction"/>
    <property type="evidence" value="ECO:0007669"/>
    <property type="project" value="UniProtKB-ARBA"/>
</dbReference>
<dbReference type="Gene3D" id="3.30.70.270">
    <property type="match status" value="1"/>
</dbReference>
<keyword evidence="9" id="KW-1185">Reference proteome</keyword>
<dbReference type="Proteomes" id="UP000005695">
    <property type="component" value="Unassembled WGS sequence"/>
</dbReference>
<dbReference type="PANTHER" id="PTHR46663:SF2">
    <property type="entry name" value="GGDEF DOMAIN-CONTAINING PROTEIN"/>
    <property type="match status" value="1"/>
</dbReference>
<dbReference type="OrthoDB" id="5460745at2"/>
<dbReference type="FunFam" id="3.30.70.270:FF:000001">
    <property type="entry name" value="Diguanylate cyclase domain protein"/>
    <property type="match status" value="1"/>
</dbReference>
<dbReference type="NCBIfam" id="TIGR00254">
    <property type="entry name" value="GGDEF"/>
    <property type="match status" value="1"/>
</dbReference>
<evidence type="ECO:0000256" key="1">
    <source>
        <dbReference type="ARBA" id="ARBA00004370"/>
    </source>
</evidence>
<name>Q1JWV5_DESA6</name>
<feature type="transmembrane region" description="Helical" evidence="5">
    <location>
        <begin position="255"/>
        <end position="280"/>
    </location>
</feature>
<evidence type="ECO:0000259" key="6">
    <source>
        <dbReference type="PROSITE" id="PS50839"/>
    </source>
</evidence>
<dbReference type="PROSITE" id="PS50887">
    <property type="entry name" value="GGDEF"/>
    <property type="match status" value="1"/>
</dbReference>
<dbReference type="Pfam" id="PF03924">
    <property type="entry name" value="CHASE"/>
    <property type="match status" value="1"/>
</dbReference>
<dbReference type="Pfam" id="PF00990">
    <property type="entry name" value="GGDEF"/>
    <property type="match status" value="1"/>
</dbReference>
<dbReference type="InterPro" id="IPR043128">
    <property type="entry name" value="Rev_trsase/Diguanyl_cyclase"/>
</dbReference>
<dbReference type="Gene3D" id="3.30.450.350">
    <property type="entry name" value="CHASE domain"/>
    <property type="match status" value="1"/>
</dbReference>
<dbReference type="InterPro" id="IPR029787">
    <property type="entry name" value="Nucleotide_cyclase"/>
</dbReference>
<dbReference type="InterPro" id="IPR042240">
    <property type="entry name" value="CHASE_sf"/>
</dbReference>
<dbReference type="InterPro" id="IPR052163">
    <property type="entry name" value="DGC-Regulatory_Protein"/>
</dbReference>
<evidence type="ECO:0000256" key="2">
    <source>
        <dbReference type="ARBA" id="ARBA00022692"/>
    </source>
</evidence>
<dbReference type="PROSITE" id="PS50839">
    <property type="entry name" value="CHASE"/>
    <property type="match status" value="1"/>
</dbReference>
<dbReference type="GO" id="GO:0016020">
    <property type="term" value="C:membrane"/>
    <property type="evidence" value="ECO:0007669"/>
    <property type="project" value="UniProtKB-SubCell"/>
</dbReference>
<gene>
    <name evidence="8" type="ORF">Dace_0654</name>
</gene>
<dbReference type="InterPro" id="IPR000160">
    <property type="entry name" value="GGDEF_dom"/>
</dbReference>
<reference evidence="8" key="1">
    <citation type="submission" date="2006-05" db="EMBL/GenBank/DDBJ databases">
        <title>Annotation of the draft genome assembly of Desulfuromonas acetoxidans DSM 684.</title>
        <authorList>
            <consortium name="US DOE Joint Genome Institute (JGI-ORNL)"/>
            <person name="Larimer F."/>
            <person name="Land M."/>
            <person name="Hauser L."/>
        </authorList>
    </citation>
    <scope>NUCLEOTIDE SEQUENCE [LARGE SCALE GENOMIC DNA]</scope>
    <source>
        <strain evidence="8">DSM 684</strain>
    </source>
</reference>
<dbReference type="SUPFAM" id="SSF55073">
    <property type="entry name" value="Nucleotide cyclase"/>
    <property type="match status" value="1"/>
</dbReference>
<dbReference type="InterPro" id="IPR006189">
    <property type="entry name" value="CHASE_dom"/>
</dbReference>
<dbReference type="SMART" id="SM00267">
    <property type="entry name" value="GGDEF"/>
    <property type="match status" value="1"/>
</dbReference>
<feature type="domain" description="GGDEF" evidence="7">
    <location>
        <begin position="320"/>
        <end position="450"/>
    </location>
</feature>
<keyword evidence="4 5" id="KW-0472">Membrane</keyword>